<proteinExistence type="predicted"/>
<dbReference type="AlphaFoldDB" id="A0A0A9Q947"/>
<evidence type="ECO:0000313" key="1">
    <source>
        <dbReference type="EMBL" id="JAD73524.1"/>
    </source>
</evidence>
<reference evidence="1" key="1">
    <citation type="submission" date="2014-09" db="EMBL/GenBank/DDBJ databases">
        <authorList>
            <person name="Magalhaes I.L.F."/>
            <person name="Oliveira U."/>
            <person name="Santos F.R."/>
            <person name="Vidigal T.H.D.A."/>
            <person name="Brescovit A.D."/>
            <person name="Santos A.J."/>
        </authorList>
    </citation>
    <scope>NUCLEOTIDE SEQUENCE</scope>
    <source>
        <tissue evidence="1">Shoot tissue taken approximately 20 cm above the soil surface</tissue>
    </source>
</reference>
<accession>A0A0A9Q947</accession>
<name>A0A0A9Q947_ARUDO</name>
<dbReference type="EMBL" id="GBRH01224371">
    <property type="protein sequence ID" value="JAD73524.1"/>
    <property type="molecule type" value="Transcribed_RNA"/>
</dbReference>
<sequence length="24" mass="2953">MCRHFKFTSTHLMQQHESFMAILK</sequence>
<reference evidence="1" key="2">
    <citation type="journal article" date="2015" name="Data Brief">
        <title>Shoot transcriptome of the giant reed, Arundo donax.</title>
        <authorList>
            <person name="Barrero R.A."/>
            <person name="Guerrero F.D."/>
            <person name="Moolhuijzen P."/>
            <person name="Goolsby J.A."/>
            <person name="Tidwell J."/>
            <person name="Bellgard S.E."/>
            <person name="Bellgard M.I."/>
        </authorList>
    </citation>
    <scope>NUCLEOTIDE SEQUENCE</scope>
    <source>
        <tissue evidence="1">Shoot tissue taken approximately 20 cm above the soil surface</tissue>
    </source>
</reference>
<organism evidence="1">
    <name type="scientific">Arundo donax</name>
    <name type="common">Giant reed</name>
    <name type="synonym">Donax arundinaceus</name>
    <dbReference type="NCBI Taxonomy" id="35708"/>
    <lineage>
        <taxon>Eukaryota</taxon>
        <taxon>Viridiplantae</taxon>
        <taxon>Streptophyta</taxon>
        <taxon>Embryophyta</taxon>
        <taxon>Tracheophyta</taxon>
        <taxon>Spermatophyta</taxon>
        <taxon>Magnoliopsida</taxon>
        <taxon>Liliopsida</taxon>
        <taxon>Poales</taxon>
        <taxon>Poaceae</taxon>
        <taxon>PACMAD clade</taxon>
        <taxon>Arundinoideae</taxon>
        <taxon>Arundineae</taxon>
        <taxon>Arundo</taxon>
    </lineage>
</organism>
<protein>
    <submittedName>
        <fullName evidence="1">Uncharacterized protein</fullName>
    </submittedName>
</protein>